<protein>
    <recommendedName>
        <fullName evidence="13">8-oxo-dGTP diphosphatase</fullName>
        <ecNumber evidence="12">3.6.1.55</ecNumber>
    </recommendedName>
    <alternativeName>
        <fullName evidence="16">7,8-dihydro-8-oxoguanine-triphosphatase</fullName>
    </alternativeName>
    <alternativeName>
        <fullName evidence="15">Mutator protein MutT</fullName>
    </alternativeName>
    <alternativeName>
        <fullName evidence="14">dGTP pyrophosphohydrolase</fullName>
    </alternativeName>
</protein>
<evidence type="ECO:0000256" key="3">
    <source>
        <dbReference type="ARBA" id="ARBA00022457"/>
    </source>
</evidence>
<feature type="domain" description="Nudix hydrolase" evidence="20">
    <location>
        <begin position="203"/>
        <end position="331"/>
    </location>
</feature>
<dbReference type="SUPFAM" id="SSF55811">
    <property type="entry name" value="Nudix"/>
    <property type="match status" value="1"/>
</dbReference>
<evidence type="ECO:0000256" key="5">
    <source>
        <dbReference type="ARBA" id="ARBA00022723"/>
    </source>
</evidence>
<dbReference type="PROSITE" id="PS51186">
    <property type="entry name" value="GNAT"/>
    <property type="match status" value="1"/>
</dbReference>
<dbReference type="Gene3D" id="3.40.630.30">
    <property type="match status" value="1"/>
</dbReference>
<dbReference type="InterPro" id="IPR020476">
    <property type="entry name" value="Nudix_hydrolase"/>
</dbReference>
<comment type="catalytic activity">
    <reaction evidence="10">
        <text>8-oxo-dGTP + H2O = 8-oxo-dGMP + diphosphate + H(+)</text>
        <dbReference type="Rhea" id="RHEA:31575"/>
        <dbReference type="ChEBI" id="CHEBI:15377"/>
        <dbReference type="ChEBI" id="CHEBI:15378"/>
        <dbReference type="ChEBI" id="CHEBI:33019"/>
        <dbReference type="ChEBI" id="CHEBI:63224"/>
        <dbReference type="ChEBI" id="CHEBI:77896"/>
        <dbReference type="EC" id="3.6.1.55"/>
    </reaction>
</comment>
<evidence type="ECO:0000256" key="11">
    <source>
        <dbReference type="ARBA" id="ARBA00036904"/>
    </source>
</evidence>
<dbReference type="Gene3D" id="3.90.79.10">
    <property type="entry name" value="Nucleoside Triphosphate Pyrophosphohydrolase"/>
    <property type="match status" value="1"/>
</dbReference>
<dbReference type="GO" id="GO:0046872">
    <property type="term" value="F:metal ion binding"/>
    <property type="evidence" value="ECO:0007669"/>
    <property type="project" value="UniProtKB-KW"/>
</dbReference>
<evidence type="ECO:0000256" key="2">
    <source>
        <dbReference type="ARBA" id="ARBA00005582"/>
    </source>
</evidence>
<dbReference type="GO" id="GO:0006281">
    <property type="term" value="P:DNA repair"/>
    <property type="evidence" value="ECO:0007669"/>
    <property type="project" value="UniProtKB-KW"/>
</dbReference>
<dbReference type="EMBL" id="FTNE01000014">
    <property type="protein sequence ID" value="SIR05977.1"/>
    <property type="molecule type" value="Genomic_DNA"/>
</dbReference>
<dbReference type="InterPro" id="IPR020084">
    <property type="entry name" value="NUDIX_hydrolase_CS"/>
</dbReference>
<evidence type="ECO:0000256" key="7">
    <source>
        <dbReference type="ARBA" id="ARBA00022801"/>
    </source>
</evidence>
<dbReference type="RefSeq" id="WP_051657333.1">
    <property type="nucleotide sequence ID" value="NZ_FTNE01000014.1"/>
</dbReference>
<dbReference type="PRINTS" id="PR00502">
    <property type="entry name" value="NUDIXFAMILY"/>
</dbReference>
<dbReference type="NCBIfam" id="TIGR00586">
    <property type="entry name" value="mutt"/>
    <property type="match status" value="1"/>
</dbReference>
<dbReference type="Proteomes" id="UP000186308">
    <property type="component" value="Unassembled WGS sequence"/>
</dbReference>
<keyword evidence="7" id="KW-0378">Hydrolase</keyword>
<keyword evidence="3" id="KW-0515">Mutator protein</keyword>
<evidence type="ECO:0000256" key="4">
    <source>
        <dbReference type="ARBA" id="ARBA00022705"/>
    </source>
</evidence>
<dbReference type="InterPro" id="IPR015797">
    <property type="entry name" value="NUDIX_hydrolase-like_dom_sf"/>
</dbReference>
<evidence type="ECO:0000256" key="12">
    <source>
        <dbReference type="ARBA" id="ARBA00038905"/>
    </source>
</evidence>
<dbReference type="GO" id="GO:0006260">
    <property type="term" value="P:DNA replication"/>
    <property type="evidence" value="ECO:0007669"/>
    <property type="project" value="UniProtKB-KW"/>
</dbReference>
<dbReference type="FunFam" id="3.90.79.10:FF:000014">
    <property type="entry name" value="8-oxo-dGTP diphosphatase MutT"/>
    <property type="match status" value="1"/>
</dbReference>
<comment type="similarity">
    <text evidence="2">Belongs to the Nudix hydrolase family.</text>
</comment>
<evidence type="ECO:0000256" key="13">
    <source>
        <dbReference type="ARBA" id="ARBA00040794"/>
    </source>
</evidence>
<keyword evidence="9" id="KW-0234">DNA repair</keyword>
<keyword evidence="8 18" id="KW-0460">Magnesium</keyword>
<evidence type="ECO:0000256" key="8">
    <source>
        <dbReference type="ARBA" id="ARBA00022842"/>
    </source>
</evidence>
<evidence type="ECO:0000256" key="10">
    <source>
        <dbReference type="ARBA" id="ARBA00035861"/>
    </source>
</evidence>
<dbReference type="PROSITE" id="PS51462">
    <property type="entry name" value="NUDIX"/>
    <property type="match status" value="1"/>
</dbReference>
<evidence type="ECO:0000256" key="6">
    <source>
        <dbReference type="ARBA" id="ARBA00022763"/>
    </source>
</evidence>
<keyword evidence="5 18" id="KW-0479">Metal-binding</keyword>
<dbReference type="InterPro" id="IPR047127">
    <property type="entry name" value="MutT-like"/>
</dbReference>
<organism evidence="21 22">
    <name type="scientific">Acidiphilium rubrum</name>
    <dbReference type="NCBI Taxonomy" id="526"/>
    <lineage>
        <taxon>Bacteria</taxon>
        <taxon>Pseudomonadati</taxon>
        <taxon>Pseudomonadota</taxon>
        <taxon>Alphaproteobacteria</taxon>
        <taxon>Acetobacterales</taxon>
        <taxon>Acidocellaceae</taxon>
        <taxon>Acidiphilium</taxon>
    </lineage>
</organism>
<dbReference type="AlphaFoldDB" id="A0A8G2FGR8"/>
<evidence type="ECO:0000313" key="22">
    <source>
        <dbReference type="Proteomes" id="UP000186308"/>
    </source>
</evidence>
<gene>
    <name evidence="21" type="ORF">SAMN05421828_11486</name>
</gene>
<dbReference type="PANTHER" id="PTHR47707">
    <property type="entry name" value="8-OXO-DGTP DIPHOSPHATASE"/>
    <property type="match status" value="1"/>
</dbReference>
<dbReference type="GO" id="GO:0035539">
    <property type="term" value="F:8-oxo-7,8-dihydrodeoxyguanosine triphosphate pyrophosphatase activity"/>
    <property type="evidence" value="ECO:0007669"/>
    <property type="project" value="UniProtKB-EC"/>
</dbReference>
<keyword evidence="6" id="KW-0227">DNA damage</keyword>
<feature type="binding site" evidence="18">
    <location>
        <position position="238"/>
    </location>
    <ligand>
        <name>Mg(2+)</name>
        <dbReference type="ChEBI" id="CHEBI:18420"/>
    </ligand>
</feature>
<dbReference type="PROSITE" id="PS00893">
    <property type="entry name" value="NUDIX_BOX"/>
    <property type="match status" value="1"/>
</dbReference>
<feature type="binding site" evidence="17">
    <location>
        <begin position="235"/>
        <end position="238"/>
    </location>
    <ligand>
        <name>8-oxo-dGTP</name>
        <dbReference type="ChEBI" id="CHEBI:77896"/>
    </ligand>
</feature>
<evidence type="ECO:0000256" key="17">
    <source>
        <dbReference type="PIRSR" id="PIRSR603561-1"/>
    </source>
</evidence>
<evidence type="ECO:0000256" key="15">
    <source>
        <dbReference type="ARBA" id="ARBA00041979"/>
    </source>
</evidence>
<evidence type="ECO:0000256" key="9">
    <source>
        <dbReference type="ARBA" id="ARBA00023204"/>
    </source>
</evidence>
<feature type="binding site" evidence="17">
    <location>
        <position position="224"/>
    </location>
    <ligand>
        <name>8-oxo-dGTP</name>
        <dbReference type="ChEBI" id="CHEBI:77896"/>
    </ligand>
</feature>
<evidence type="ECO:0000259" key="19">
    <source>
        <dbReference type="PROSITE" id="PS51186"/>
    </source>
</evidence>
<dbReference type="InterPro" id="IPR000182">
    <property type="entry name" value="GNAT_dom"/>
</dbReference>
<dbReference type="InterPro" id="IPR003561">
    <property type="entry name" value="Mutator_MutT"/>
</dbReference>
<dbReference type="Pfam" id="PF14815">
    <property type="entry name" value="NUDIX_4"/>
    <property type="match status" value="1"/>
</dbReference>
<evidence type="ECO:0000313" key="21">
    <source>
        <dbReference type="EMBL" id="SIR05977.1"/>
    </source>
</evidence>
<comment type="caution">
    <text evidence="21">The sequence shown here is derived from an EMBL/GenBank/DDBJ whole genome shotgun (WGS) entry which is preliminary data.</text>
</comment>
<dbReference type="GO" id="GO:0044716">
    <property type="term" value="F:8-oxo-GDP phosphatase activity"/>
    <property type="evidence" value="ECO:0007669"/>
    <property type="project" value="TreeGrafter"/>
</dbReference>
<keyword evidence="4" id="KW-0235">DNA replication</keyword>
<dbReference type="InterPro" id="IPR000086">
    <property type="entry name" value="NUDIX_hydrolase_dom"/>
</dbReference>
<dbReference type="SUPFAM" id="SSF55729">
    <property type="entry name" value="Acyl-CoA N-acyltransferases (Nat)"/>
    <property type="match status" value="1"/>
</dbReference>
<proteinExistence type="inferred from homology"/>
<comment type="catalytic activity">
    <reaction evidence="11">
        <text>8-oxo-GTP + H2O = 8-oxo-GMP + diphosphate + H(+)</text>
        <dbReference type="Rhea" id="RHEA:67616"/>
        <dbReference type="ChEBI" id="CHEBI:15377"/>
        <dbReference type="ChEBI" id="CHEBI:15378"/>
        <dbReference type="ChEBI" id="CHEBI:33019"/>
        <dbReference type="ChEBI" id="CHEBI:143553"/>
        <dbReference type="ChEBI" id="CHEBI:145694"/>
    </reaction>
</comment>
<reference evidence="21 22" key="1">
    <citation type="submission" date="2017-01" db="EMBL/GenBank/DDBJ databases">
        <authorList>
            <person name="Varghese N."/>
            <person name="Submissions S."/>
        </authorList>
    </citation>
    <scope>NUCLEOTIDE SEQUENCE [LARGE SCALE GENOMIC DNA]</scope>
    <source>
        <strain evidence="21 22">ATCC 35905</strain>
    </source>
</reference>
<evidence type="ECO:0000256" key="14">
    <source>
        <dbReference type="ARBA" id="ARBA00041592"/>
    </source>
</evidence>
<evidence type="ECO:0000259" key="20">
    <source>
        <dbReference type="PROSITE" id="PS51462"/>
    </source>
</evidence>
<dbReference type="GO" id="GO:0016747">
    <property type="term" value="F:acyltransferase activity, transferring groups other than amino-acyl groups"/>
    <property type="evidence" value="ECO:0007669"/>
    <property type="project" value="InterPro"/>
</dbReference>
<dbReference type="Pfam" id="PF13302">
    <property type="entry name" value="Acetyltransf_3"/>
    <property type="match status" value="1"/>
</dbReference>
<evidence type="ECO:0000256" key="1">
    <source>
        <dbReference type="ARBA" id="ARBA00001946"/>
    </source>
</evidence>
<feature type="domain" description="N-acetyltransferase" evidence="19">
    <location>
        <begin position="13"/>
        <end position="194"/>
    </location>
</feature>
<dbReference type="OrthoDB" id="9810648at2"/>
<dbReference type="InterPro" id="IPR016181">
    <property type="entry name" value="Acyl_CoA_acyltransferase"/>
</dbReference>
<sequence>MSSTTISAKPVTTTLRPIEAGDAARFHLLINDWEICRLLPEAPFPYPAPLARDWIDAAMADRAAGRAYQFAITDAPGTDGTQAMIGCAGLRLDKSGENAALGYWVARRAWGRGHGRQAVLHLLRWGFAELGMHRVIATVADDNAASLAVLRRAGFTETGTGHEKFISRPGIRQAVRHFAITREDIAFRDAAPKPAAPANDTKPLLLVAACALIDKSGKILLARRPAGKKLAGLWEFPGGKLAPGETPEAALVRELDEELGITVRTADVAPFAFASHGYEGFHLMMPLYLCRRWQGTPQSREGQALAWVDPTQLEEYPMPPADRPLIPLLRDFL</sequence>
<keyword evidence="22" id="KW-1185">Reference proteome</keyword>
<dbReference type="CDD" id="cd03425">
    <property type="entry name" value="NUDIX_MutT_NudA_like"/>
    <property type="match status" value="1"/>
</dbReference>
<dbReference type="GO" id="GO:0008413">
    <property type="term" value="F:8-oxo-7,8-dihydroguanosine triphosphate pyrophosphatase activity"/>
    <property type="evidence" value="ECO:0007669"/>
    <property type="project" value="InterPro"/>
</dbReference>
<dbReference type="EC" id="3.6.1.55" evidence="12"/>
<feature type="binding site" evidence="18">
    <location>
        <position position="258"/>
    </location>
    <ligand>
        <name>Mg(2+)</name>
        <dbReference type="ChEBI" id="CHEBI:18420"/>
    </ligand>
</feature>
<evidence type="ECO:0000256" key="16">
    <source>
        <dbReference type="ARBA" id="ARBA00042798"/>
    </source>
</evidence>
<accession>A0A8G2FGR8</accession>
<dbReference type="InterPro" id="IPR029119">
    <property type="entry name" value="MutY_C"/>
</dbReference>
<dbReference type="PANTHER" id="PTHR47707:SF1">
    <property type="entry name" value="NUDIX HYDROLASE FAMILY PROTEIN"/>
    <property type="match status" value="1"/>
</dbReference>
<evidence type="ECO:0000256" key="18">
    <source>
        <dbReference type="PIRSR" id="PIRSR603561-2"/>
    </source>
</evidence>
<name>A0A8G2FGR8_ACIRU</name>
<dbReference type="GO" id="GO:0044715">
    <property type="term" value="F:8-oxo-dGDP phosphatase activity"/>
    <property type="evidence" value="ECO:0007669"/>
    <property type="project" value="TreeGrafter"/>
</dbReference>
<comment type="cofactor">
    <cofactor evidence="1 18">
        <name>Mg(2+)</name>
        <dbReference type="ChEBI" id="CHEBI:18420"/>
    </cofactor>
</comment>